<comment type="caution">
    <text evidence="2">The sequence shown here is derived from an EMBL/GenBank/DDBJ whole genome shotgun (WGS) entry which is preliminary data.</text>
</comment>
<dbReference type="CTD" id="9818305"/>
<feature type="domain" description="F-box" evidence="1">
    <location>
        <begin position="414"/>
        <end position="461"/>
    </location>
</feature>
<dbReference type="PROSITE" id="PS50181">
    <property type="entry name" value="FBOX"/>
    <property type="match status" value="2"/>
</dbReference>
<dbReference type="KEGG" id="crq:GCK72_009188"/>
<dbReference type="PANTHER" id="PTHR23015:SF4">
    <property type="entry name" value="DUF38 DOMAIN-CONTAINING PROTEIN-RELATED"/>
    <property type="match status" value="1"/>
</dbReference>
<dbReference type="RefSeq" id="XP_003103165.2">
    <property type="nucleotide sequence ID" value="XM_003103117.2"/>
</dbReference>
<evidence type="ECO:0000313" key="2">
    <source>
        <dbReference type="EMBL" id="KAF1760935.1"/>
    </source>
</evidence>
<dbReference type="Proteomes" id="UP000483820">
    <property type="component" value="Chromosome III"/>
</dbReference>
<sequence>MGYEAITLKEFEIWYNRFSRGEFDLEYDIRLEPKTRDFCQLPTCVIEKVLEKTSYKDQLTVRKVSRDLKSIVDSMRSSLKSIEMIWHSDHIKCRFDDHLVVYSKKENIKCVGDDVIRVIDKNYEGLALRDWKFPMRNPKLRLDILKIECKEPSNRMRENTKIEKLSEFVMDLHDAIESIWRVNVQKLQIDSFHPKINHVEYILQHLVPGYLKSIVMPDFDLKRDELNVEMPTDPAPGVEPSEAYKRAKSNYWRAWSLKNDIYEVIKFKQWKEAEELHLKYNWDYFYDEDLIHFKRFHFTDCNLDRKRLIHLREIFSESTNFELCTLTSPNFQICSEYLESFCEKLDSGDPSVLILNYKIPDDSNKIKPVFETYKSFCEVMGYEAITLKEFDIWYHRFSRGEFDLEHNIGPNMSALEFSNLPTDAIGKIIEKCDLKEQLTLRKVSKNLHSLVDEQKIAYKSIEIYLEDSFIFCAHNDKKVVYASENLDEKKGYGYIFKRSFIIRSEDYVKIALNDLSIALKNPKLRLEFFDLKVFSDSNDIMNRLESLLKHQNHKQYVKRVSVYSESPECLLSGLPCLRPKVLEGISIYGSGEDRDFWASKESERLFSTSTEFESCTVELLGLENCSEYLESFCEKVDTKYTSVLLYRFKIPDETNKVLEFKLDKDEIIIKKKNF</sequence>
<evidence type="ECO:0000313" key="3">
    <source>
        <dbReference type="Proteomes" id="UP000483820"/>
    </source>
</evidence>
<dbReference type="Pfam" id="PF00646">
    <property type="entry name" value="F-box"/>
    <property type="match status" value="2"/>
</dbReference>
<dbReference type="EMBL" id="WUAV01000003">
    <property type="protein sequence ID" value="KAF1760935.1"/>
    <property type="molecule type" value="Genomic_DNA"/>
</dbReference>
<accession>A0A6A5H1W4</accession>
<dbReference type="Pfam" id="PF17906">
    <property type="entry name" value="HTH_48"/>
    <property type="match status" value="1"/>
</dbReference>
<dbReference type="InterPro" id="IPR001810">
    <property type="entry name" value="F-box_dom"/>
</dbReference>
<proteinExistence type="predicted"/>
<dbReference type="InterPro" id="IPR040161">
    <property type="entry name" value="FB224"/>
</dbReference>
<dbReference type="Pfam" id="PF01827">
    <property type="entry name" value="FTH"/>
    <property type="match status" value="1"/>
</dbReference>
<organism evidence="2 3">
    <name type="scientific">Caenorhabditis remanei</name>
    <name type="common">Caenorhabditis vulgaris</name>
    <dbReference type="NCBI Taxonomy" id="31234"/>
    <lineage>
        <taxon>Eukaryota</taxon>
        <taxon>Metazoa</taxon>
        <taxon>Ecdysozoa</taxon>
        <taxon>Nematoda</taxon>
        <taxon>Chromadorea</taxon>
        <taxon>Rhabditida</taxon>
        <taxon>Rhabditina</taxon>
        <taxon>Rhabditomorpha</taxon>
        <taxon>Rhabditoidea</taxon>
        <taxon>Rhabditidae</taxon>
        <taxon>Peloderinae</taxon>
        <taxon>Caenorhabditis</taxon>
    </lineage>
</organism>
<dbReference type="CDD" id="cd22150">
    <property type="entry name" value="F-box_CeFBXA-like"/>
    <property type="match status" value="2"/>
</dbReference>
<dbReference type="InterPro" id="IPR002900">
    <property type="entry name" value="DUF38/FTH_CAE_spp"/>
</dbReference>
<dbReference type="AlphaFoldDB" id="A0A6A5H1W4"/>
<protein>
    <recommendedName>
        <fullName evidence="1">F-box domain-containing protein</fullName>
    </recommendedName>
</protein>
<dbReference type="GeneID" id="9818305"/>
<dbReference type="GO" id="GO:0045087">
    <property type="term" value="P:innate immune response"/>
    <property type="evidence" value="ECO:0007669"/>
    <property type="project" value="TreeGrafter"/>
</dbReference>
<dbReference type="InterPro" id="IPR041426">
    <property type="entry name" value="Mos1_HTH"/>
</dbReference>
<reference evidence="2 3" key="1">
    <citation type="submission" date="2019-12" db="EMBL/GenBank/DDBJ databases">
        <title>Chromosome-level assembly of the Caenorhabditis remanei genome.</title>
        <authorList>
            <person name="Teterina A.A."/>
            <person name="Willis J.H."/>
            <person name="Phillips P.C."/>
        </authorList>
    </citation>
    <scope>NUCLEOTIDE SEQUENCE [LARGE SCALE GENOMIC DNA]</scope>
    <source>
        <strain evidence="2 3">PX506</strain>
        <tissue evidence="2">Whole organism</tissue>
    </source>
</reference>
<dbReference type="SMART" id="SM00256">
    <property type="entry name" value="FBOX"/>
    <property type="match status" value="2"/>
</dbReference>
<name>A0A6A5H1W4_CAERE</name>
<evidence type="ECO:0000259" key="1">
    <source>
        <dbReference type="PROSITE" id="PS50181"/>
    </source>
</evidence>
<gene>
    <name evidence="2" type="ORF">GCK72_009188</name>
</gene>
<dbReference type="PANTHER" id="PTHR23015">
    <property type="entry name" value="UNCHARACTERIZED C.ELEGANS PROTEIN"/>
    <property type="match status" value="1"/>
</dbReference>
<feature type="domain" description="F-box" evidence="1">
    <location>
        <begin position="35"/>
        <end position="82"/>
    </location>
</feature>